<protein>
    <submittedName>
        <fullName evidence="1">Glycosyltransferase family 4 protein</fullName>
    </submittedName>
</protein>
<accession>A0ACC5VNX9</accession>
<evidence type="ECO:0000313" key="1">
    <source>
        <dbReference type="EMBL" id="MBX7274337.1"/>
    </source>
</evidence>
<sequence>MRVAVINTQVPFIHGGAEVHAGNLVDAIRANGHEAELIALPFKWYPAEVLLDHMTLCRMVDVTESNGVRIDKVIGLKFPAYLAPHPDKVLWILHQHRTAYDLWAHPEFGDLIHDPLGSLVRDSIINADKKWIPEAKRVYANSVNVAKRLKMFCGIDSEALYHPPAHAEKYYNRCFEKYLYFPSRINRLKRQSLVIEALALCKNNVRLIFSGAPDDPRYLNELKKRADQLGVAHRIEWLGYVTDQQKIDLYASCLGVVYTPLDEDYGYVTLEAMLSGKPVITTMDSGGPLEFVSPGRNGLVSEANAAELAECMDSLWGDLSKVESMGCEGRELYKEHNISWDHVVEELLR</sequence>
<dbReference type="EMBL" id="JAHHFP010000026">
    <property type="protein sequence ID" value="MBX7274337.1"/>
    <property type="molecule type" value="Genomic_DNA"/>
</dbReference>
<evidence type="ECO:0000313" key="2">
    <source>
        <dbReference type="Proteomes" id="UP000782475"/>
    </source>
</evidence>
<dbReference type="Proteomes" id="UP000782475">
    <property type="component" value="Unassembled WGS sequence"/>
</dbReference>
<name>A0ACC5VNX9_STUCH</name>
<proteinExistence type="predicted"/>
<comment type="caution">
    <text evidence="1">The sequence shown here is derived from an EMBL/GenBank/DDBJ whole genome shotgun (WGS) entry which is preliminary data.</text>
</comment>
<gene>
    <name evidence="1" type="ORF">KJJ99_21365</name>
</gene>
<reference evidence="1 2" key="1">
    <citation type="journal article" date="2021" name="Appl. Microbiol. Biotechnol.">
        <title>Biotechnological applications of marine bacteria in bioremediation of environments polluted with hydrocarbons and plastics.</title>
        <authorList>
            <person name="Muriel-Millan L.F."/>
            <person name="Millan-Lopez S."/>
            <person name="Pardo-Lopez L."/>
        </authorList>
    </citation>
    <scope>NUCLEOTIDE SEQUENCE [LARGE SCALE GENOMIC DNA]</scope>
    <source>
        <strain evidence="1 2">GOM4</strain>
    </source>
</reference>
<organism evidence="1 2">
    <name type="scientific">Stutzerimonas chloritidismutans</name>
    <name type="common">Pseudomonas chloritidismutans</name>
    <dbReference type="NCBI Taxonomy" id="203192"/>
    <lineage>
        <taxon>Bacteria</taxon>
        <taxon>Pseudomonadati</taxon>
        <taxon>Pseudomonadota</taxon>
        <taxon>Gammaproteobacteria</taxon>
        <taxon>Pseudomonadales</taxon>
        <taxon>Pseudomonadaceae</taxon>
        <taxon>Stutzerimonas</taxon>
    </lineage>
</organism>
<keyword evidence="2" id="KW-1185">Reference proteome</keyword>